<dbReference type="EMBL" id="CP120733">
    <property type="protein sequence ID" value="WFD11675.1"/>
    <property type="molecule type" value="Genomic_DNA"/>
</dbReference>
<protein>
    <submittedName>
        <fullName evidence="8">FliH/SctL family protein</fullName>
    </submittedName>
</protein>
<name>A0ABY8EFE2_9FIRM</name>
<keyword evidence="9" id="KW-1185">Reference proteome</keyword>
<evidence type="ECO:0000256" key="6">
    <source>
        <dbReference type="ARBA" id="ARBA00023225"/>
    </source>
</evidence>
<dbReference type="Pfam" id="PF02108">
    <property type="entry name" value="FliH"/>
    <property type="match status" value="1"/>
</dbReference>
<evidence type="ECO:0000259" key="7">
    <source>
        <dbReference type="Pfam" id="PF02108"/>
    </source>
</evidence>
<keyword evidence="4" id="KW-1005">Bacterial flagellum biogenesis</keyword>
<feature type="domain" description="Flagellar assembly protein FliH/Type III secretion system HrpE" evidence="7">
    <location>
        <begin position="141"/>
        <end position="249"/>
    </location>
</feature>
<reference evidence="8 9" key="1">
    <citation type="submission" date="2023-03" db="EMBL/GenBank/DDBJ databases">
        <title>Complete genome sequence of Tepidibacter sp. SWIR-1, isolated from a deep-sea hydrothermal vent.</title>
        <authorList>
            <person name="Li X."/>
        </authorList>
    </citation>
    <scope>NUCLEOTIDE SEQUENCE [LARGE SCALE GENOMIC DNA]</scope>
    <source>
        <strain evidence="8 9">SWIR-1</strain>
    </source>
</reference>
<keyword evidence="5" id="KW-0653">Protein transport</keyword>
<accession>A0ABY8EFE2</accession>
<comment type="function">
    <text evidence="1">Needed for flagellar regrowth and assembly.</text>
</comment>
<keyword evidence="6" id="KW-1006">Bacterial flagellum protein export</keyword>
<gene>
    <name evidence="8" type="ORF">P4S50_06260</name>
</gene>
<evidence type="ECO:0000313" key="8">
    <source>
        <dbReference type="EMBL" id="WFD11675.1"/>
    </source>
</evidence>
<comment type="similarity">
    <text evidence="2">Belongs to the FliH family.</text>
</comment>
<dbReference type="InterPro" id="IPR018035">
    <property type="entry name" value="Flagellar_FliH/T3SS_HrpE"/>
</dbReference>
<dbReference type="PANTHER" id="PTHR34982:SF1">
    <property type="entry name" value="FLAGELLAR ASSEMBLY PROTEIN FLIH"/>
    <property type="match status" value="1"/>
</dbReference>
<keyword evidence="3" id="KW-0813">Transport</keyword>
<evidence type="ECO:0000256" key="4">
    <source>
        <dbReference type="ARBA" id="ARBA00022795"/>
    </source>
</evidence>
<dbReference type="InterPro" id="IPR051472">
    <property type="entry name" value="T3SS_Stator/FliH"/>
</dbReference>
<evidence type="ECO:0000256" key="2">
    <source>
        <dbReference type="ARBA" id="ARBA00006602"/>
    </source>
</evidence>
<evidence type="ECO:0000256" key="5">
    <source>
        <dbReference type="ARBA" id="ARBA00022927"/>
    </source>
</evidence>
<dbReference type="PANTHER" id="PTHR34982">
    <property type="entry name" value="YOP PROTEINS TRANSLOCATION PROTEIN L"/>
    <property type="match status" value="1"/>
</dbReference>
<proteinExistence type="inferred from homology"/>
<organism evidence="8 9">
    <name type="scientific">Tepidibacter hydrothermalis</name>
    <dbReference type="NCBI Taxonomy" id="3036126"/>
    <lineage>
        <taxon>Bacteria</taxon>
        <taxon>Bacillati</taxon>
        <taxon>Bacillota</taxon>
        <taxon>Clostridia</taxon>
        <taxon>Peptostreptococcales</taxon>
        <taxon>Peptostreptococcaceae</taxon>
        <taxon>Tepidibacter</taxon>
    </lineage>
</organism>
<sequence length="259" mass="29851">MSKIIKHNQVNISEEKIVGLQPRSITVDNKSQEKKLKIENEINNLILKKNDILKEIELIKQDSIKEKNNIIETAHKEYETIINSANEKAKVELDKYKQEGYQKGYEEGFEEGQQKSIEKYQSEIDEAINVKNSVIEWKKNEVDKMEKDIINLVINSVDKIIKVKLEENDDIILNLIKEALNKLTFTEKLIVRVSDDDFEKVNSSRDKILAMAGYIDDIQVKVDKSLEKGDLIIDTSAGTVNPSIKNQFEIIKEEFLSLV</sequence>
<evidence type="ECO:0000256" key="1">
    <source>
        <dbReference type="ARBA" id="ARBA00003041"/>
    </source>
</evidence>
<evidence type="ECO:0000313" key="9">
    <source>
        <dbReference type="Proteomes" id="UP001222800"/>
    </source>
</evidence>
<dbReference type="RefSeq" id="WP_277733796.1">
    <property type="nucleotide sequence ID" value="NZ_CP120733.1"/>
</dbReference>
<dbReference type="Proteomes" id="UP001222800">
    <property type="component" value="Chromosome"/>
</dbReference>
<evidence type="ECO:0000256" key="3">
    <source>
        <dbReference type="ARBA" id="ARBA00022448"/>
    </source>
</evidence>
<dbReference type="SUPFAM" id="SSF160527">
    <property type="entry name" value="V-type ATPase subunit E-like"/>
    <property type="match status" value="1"/>
</dbReference>